<keyword evidence="4" id="KW-1185">Reference proteome</keyword>
<dbReference type="CDD" id="cd00171">
    <property type="entry name" value="Sec7"/>
    <property type="match status" value="1"/>
</dbReference>
<accession>A0A0E9NM87</accession>
<dbReference type="GO" id="GO:0016192">
    <property type="term" value="P:vesicle-mediated transport"/>
    <property type="evidence" value="ECO:0007669"/>
    <property type="project" value="UniProtKB-ARBA"/>
</dbReference>
<dbReference type="EMBL" id="BACD03000039">
    <property type="protein sequence ID" value="GAO50949.1"/>
    <property type="molecule type" value="Genomic_DNA"/>
</dbReference>
<evidence type="ECO:0000313" key="3">
    <source>
        <dbReference type="EMBL" id="GAO50949.1"/>
    </source>
</evidence>
<feature type="compositionally biased region" description="Acidic residues" evidence="1">
    <location>
        <begin position="1587"/>
        <end position="1598"/>
    </location>
</feature>
<dbReference type="GO" id="GO:0032012">
    <property type="term" value="P:regulation of ARF protein signal transduction"/>
    <property type="evidence" value="ECO:0007669"/>
    <property type="project" value="InterPro"/>
</dbReference>
<dbReference type="Gene3D" id="1.10.220.20">
    <property type="match status" value="1"/>
</dbReference>
<dbReference type="SUPFAM" id="SSF48425">
    <property type="entry name" value="Sec7 domain"/>
    <property type="match status" value="1"/>
</dbReference>
<dbReference type="InterPro" id="IPR035999">
    <property type="entry name" value="Sec7_dom_sf"/>
</dbReference>
<feature type="compositionally biased region" description="Polar residues" evidence="1">
    <location>
        <begin position="356"/>
        <end position="372"/>
    </location>
</feature>
<organism evidence="3 4">
    <name type="scientific">Saitoella complicata (strain BCRC 22490 / CBS 7301 / JCM 7358 / NBRC 10748 / NRRL Y-17804)</name>
    <dbReference type="NCBI Taxonomy" id="698492"/>
    <lineage>
        <taxon>Eukaryota</taxon>
        <taxon>Fungi</taxon>
        <taxon>Dikarya</taxon>
        <taxon>Ascomycota</taxon>
        <taxon>Taphrinomycotina</taxon>
        <taxon>Taphrinomycotina incertae sedis</taxon>
        <taxon>Saitoella</taxon>
    </lineage>
</organism>
<sequence>MYTLHSAADQRLHDTEVNKSRQNIKYPPNTPNSKAHARQDHRSPAYTLSVSCLSQQMSLPSTPLSQSAPSLTLPRPTCSMNPIALVINEIVTVTSAMRKAARDNGSSGSFILGGASGSEDGGGGLWGGLGGSRRRSAGMTERTGDPLSVGFTKLRKDLGTCADITLFDAPRLLSPFLAVIREPNVSGAITSLALSSITKILSYDLLTPTSPRLPLAFRDLAHTITKCKFEATDTAQDEVVLLRLLRVMELTFNGVGHTVLDDDSVCKMVEVALIMCYQMRLNEVLRRAAEMTLMGICQKIFERLKEIPVGEDEERGSVMEVEGLGTPSVSGSEMSVHENEKEQKPLLPELPEKQGGSAQENGQKASIDTARTSNDTTAAAAAATTEDVYIRPYSLHSVREVLRTLNYLLDPHNLRHTNPMRLSALRILDVAFETAGSHITTFPSLHALISDDLCRYLFQQVKMDHPLILGMTLKVVSTLLHTCRTGLKLQQEVFLEYVVGCLHPRLNNELPKVPGVDAVFYEGIPVAPKIRMMSSGRSTPVPVKENKKLGMGPAMRGMDVLEMMVECVSGLMRIPSYMVDLFVNYDCDVDRMDLCEDVVGLLSRNAVPDAQSIAASVSAGGASISPLCLDALLAYVRFMFERLELPVDGQHEGYPSPDVLLRQRERKQTIIKGASIFNEKPKDGIKYLAEQGIIEDASDPKAIAAFFKATTRINKALLGEYLAKPANKNTLYAFIDLFDFHDMRIDEALRVMLQKFRLPGESQQIERVVEKFASRFHECNPEGPVATADAAFVLSYSVIMLNTDLHNPQVKKRMAIEDYMRNLRAVNDGKDFEKVYLQAVYDAIANNEIIIAEEHGDTKAGFEAAWKELMMKTESTGSLTICDTNIYDKHMFAATWKPLISTLACVFATTTDDAVFSGVITGFKQCAHIAAQYELYDVLDHIILCLAKISTLATDEPPGTDANVEVETEGQKITVSKLAVDFGRNDRAMQAAFVLFAVCKGHEQTIRKGWKQILRICLTLFSNGLLPETFSPIRQFLVIQPIPLKAPVEKKTNQNQQVGLFATFASYLSSGADEPAPPSREEIEATIIAADCIDACHLEDIGANIMALDIAAAKQLLESGLVYASIEEEVAQPVPIPAEQAAGRTRLSASQAPGAEEKKSIYDPSKLLMLEVASGLALREGSSELLADVFEALRDVVRQSSRMHELMVERSFAYLLRLCKTPETIDALRLQLVMQDIATVESTILQKIAPSIATGIVDLLKSPAPSSASAETISNSPEELFAIIRSIFGNHTCHPQIFEIAEVLATETHGAKLTPENFPHVVELLAAFATLGEIGAQAEQMQDVASKKGTSQNASKEKKPHSSVVSRSVASVELLYGIHSNISKLSQDDQEAWTRFYTPLLEALGLECTNPCRQIRASAFSHLQRLLLQPIPAAEGPWIEGVFDTVLIELIKSLLRPEVVASDKRGMAESRVLAGSMLCKVFLRHLSTLVTKEDLVELWMRIVDALESLVKKGGDDEAVVESLKNVLLVMKSQTEGMPVERQAGVWKRTWERLAKFLPGLKEELELEVPKNEDTKNDEEKKGPEQDQVTEEAEEERKA</sequence>
<feature type="region of interest" description="Disordered" evidence="1">
    <location>
        <begin position="312"/>
        <end position="372"/>
    </location>
</feature>
<evidence type="ECO:0000256" key="1">
    <source>
        <dbReference type="SAM" id="MobiDB-lite"/>
    </source>
</evidence>
<dbReference type="GO" id="GO:0005794">
    <property type="term" value="C:Golgi apparatus"/>
    <property type="evidence" value="ECO:0007669"/>
    <property type="project" value="UniProtKB-ARBA"/>
</dbReference>
<dbReference type="SMART" id="SM00222">
    <property type="entry name" value="Sec7"/>
    <property type="match status" value="1"/>
</dbReference>
<feature type="region of interest" description="Disordered" evidence="1">
    <location>
        <begin position="1"/>
        <end position="43"/>
    </location>
</feature>
<dbReference type="Pfam" id="PF23325">
    <property type="entry name" value="TPR_28"/>
    <property type="match status" value="1"/>
</dbReference>
<dbReference type="Pfam" id="PF01369">
    <property type="entry name" value="Sec7"/>
    <property type="match status" value="1"/>
</dbReference>
<dbReference type="GO" id="GO:0015031">
    <property type="term" value="P:protein transport"/>
    <property type="evidence" value="ECO:0007669"/>
    <property type="project" value="UniProtKB-ARBA"/>
</dbReference>
<feature type="compositionally biased region" description="Basic and acidic residues" evidence="1">
    <location>
        <begin position="8"/>
        <end position="19"/>
    </location>
</feature>
<feature type="region of interest" description="Disordered" evidence="1">
    <location>
        <begin position="122"/>
        <end position="142"/>
    </location>
</feature>
<dbReference type="FunFam" id="1.10.1000.11:FF:000002">
    <property type="entry name" value="Cytohesin 1"/>
    <property type="match status" value="1"/>
</dbReference>
<dbReference type="InterPro" id="IPR000904">
    <property type="entry name" value="Sec7_dom"/>
</dbReference>
<feature type="region of interest" description="Disordered" evidence="1">
    <location>
        <begin position="1342"/>
        <end position="1362"/>
    </location>
</feature>
<dbReference type="InterPro" id="IPR016024">
    <property type="entry name" value="ARM-type_fold"/>
</dbReference>
<dbReference type="InterPro" id="IPR032691">
    <property type="entry name" value="Mon2/Sec7/BIG1-like_HUS"/>
</dbReference>
<reference evidence="3 4" key="3">
    <citation type="journal article" date="2015" name="Genome Announc.">
        <title>Draft Genome Sequence of the Archiascomycetous Yeast Saitoella complicata.</title>
        <authorList>
            <person name="Yamauchi K."/>
            <person name="Kondo S."/>
            <person name="Hamamoto M."/>
            <person name="Takahashi Y."/>
            <person name="Ogura Y."/>
            <person name="Hayashi T."/>
            <person name="Nishida H."/>
        </authorList>
    </citation>
    <scope>NUCLEOTIDE SEQUENCE [LARGE SCALE GENOMIC DNA]</scope>
    <source>
        <strain evidence="3 4">NRRL Y-17804</strain>
    </source>
</reference>
<dbReference type="GO" id="GO:0005085">
    <property type="term" value="F:guanyl-nucleotide exchange factor activity"/>
    <property type="evidence" value="ECO:0007669"/>
    <property type="project" value="InterPro"/>
</dbReference>
<evidence type="ECO:0000313" key="4">
    <source>
        <dbReference type="Proteomes" id="UP000033140"/>
    </source>
</evidence>
<feature type="domain" description="SEC7" evidence="2">
    <location>
        <begin position="659"/>
        <end position="847"/>
    </location>
</feature>
<dbReference type="SUPFAM" id="SSF48371">
    <property type="entry name" value="ARM repeat"/>
    <property type="match status" value="1"/>
</dbReference>
<reference evidence="3 4" key="2">
    <citation type="journal article" date="2014" name="J. Gen. Appl. Microbiol.">
        <title>The early diverging ascomycetous budding yeast Saitoella complicata has three histone deacetylases belonging to the Clr6, Hos2, and Rpd3 lineages.</title>
        <authorList>
            <person name="Nishida H."/>
            <person name="Matsumoto T."/>
            <person name="Kondo S."/>
            <person name="Hamamoto M."/>
            <person name="Yoshikawa H."/>
        </authorList>
    </citation>
    <scope>NUCLEOTIDE SEQUENCE [LARGE SCALE GENOMIC DNA]</scope>
    <source>
        <strain evidence="3 4">NRRL Y-17804</strain>
    </source>
</reference>
<dbReference type="PANTHER" id="PTHR10663">
    <property type="entry name" value="GUANYL-NUCLEOTIDE EXCHANGE FACTOR"/>
    <property type="match status" value="1"/>
</dbReference>
<proteinExistence type="predicted"/>
<dbReference type="STRING" id="698492.A0A0E9NM87"/>
<dbReference type="Pfam" id="PF12783">
    <property type="entry name" value="Sec7-like_HUS"/>
    <property type="match status" value="1"/>
</dbReference>
<dbReference type="PROSITE" id="PS50190">
    <property type="entry name" value="SEC7"/>
    <property type="match status" value="1"/>
</dbReference>
<feature type="compositionally biased region" description="Gly residues" evidence="1">
    <location>
        <begin position="122"/>
        <end position="131"/>
    </location>
</feature>
<dbReference type="Proteomes" id="UP000033140">
    <property type="component" value="Unassembled WGS sequence"/>
</dbReference>
<dbReference type="InterPro" id="IPR056604">
    <property type="entry name" value="GBF1-like_TPR"/>
</dbReference>
<dbReference type="OMA" id="CRDIRHH"/>
<feature type="compositionally biased region" description="Basic and acidic residues" evidence="1">
    <location>
        <begin position="335"/>
        <end position="344"/>
    </location>
</feature>
<feature type="compositionally biased region" description="Basic and acidic residues" evidence="1">
    <location>
        <begin position="1565"/>
        <end position="1584"/>
    </location>
</feature>
<gene>
    <name evidence="3" type="ORF">G7K_5067-t1</name>
</gene>
<dbReference type="InterPro" id="IPR023394">
    <property type="entry name" value="Sec7_C_sf"/>
</dbReference>
<dbReference type="PANTHER" id="PTHR10663:SF388">
    <property type="entry name" value="GOLGI-SPECIFIC BREFELDIN A-RESISTANCE GUANINE NUCLEOTIDE EXCHANGE FACTOR 1"/>
    <property type="match status" value="1"/>
</dbReference>
<protein>
    <recommendedName>
        <fullName evidence="2">SEC7 domain-containing protein</fullName>
    </recommendedName>
</protein>
<name>A0A0E9NM87_SAICN</name>
<feature type="region of interest" description="Disordered" evidence="1">
    <location>
        <begin position="1565"/>
        <end position="1598"/>
    </location>
</feature>
<evidence type="ECO:0000259" key="2">
    <source>
        <dbReference type="PROSITE" id="PS50190"/>
    </source>
</evidence>
<comment type="caution">
    <text evidence="3">The sequence shown here is derived from an EMBL/GenBank/DDBJ whole genome shotgun (WGS) entry which is preliminary data.</text>
</comment>
<dbReference type="Gene3D" id="1.10.1000.11">
    <property type="entry name" value="Arf Nucleotide-binding Site Opener,domain 2"/>
    <property type="match status" value="1"/>
</dbReference>
<reference evidence="3 4" key="1">
    <citation type="journal article" date="2011" name="J. Gen. Appl. Microbiol.">
        <title>Draft genome sequencing of the enigmatic yeast Saitoella complicata.</title>
        <authorList>
            <person name="Nishida H."/>
            <person name="Hamamoto M."/>
            <person name="Sugiyama J."/>
        </authorList>
    </citation>
    <scope>NUCLEOTIDE SEQUENCE [LARGE SCALE GENOMIC DNA]</scope>
    <source>
        <strain evidence="3 4">NRRL Y-17804</strain>
    </source>
</reference>